<evidence type="ECO:0000313" key="3">
    <source>
        <dbReference type="Proteomes" id="UP000553034"/>
    </source>
</evidence>
<reference evidence="2 3" key="1">
    <citation type="submission" date="2020-08" db="EMBL/GenBank/DDBJ databases">
        <title>Genomic Encyclopedia of Type Strains, Phase IV (KMG-IV): sequencing the most valuable type-strain genomes for metagenomic binning, comparative biology and taxonomic classification.</title>
        <authorList>
            <person name="Goeker M."/>
        </authorList>
    </citation>
    <scope>NUCLEOTIDE SEQUENCE [LARGE SCALE GENOMIC DNA]</scope>
    <source>
        <strain evidence="2 3">DSM 29568</strain>
    </source>
</reference>
<keyword evidence="1" id="KW-0812">Transmembrane</keyword>
<feature type="transmembrane region" description="Helical" evidence="1">
    <location>
        <begin position="7"/>
        <end position="24"/>
    </location>
</feature>
<organism evidence="2 3">
    <name type="scientific">Mesonia hippocampi</name>
    <dbReference type="NCBI Taxonomy" id="1628250"/>
    <lineage>
        <taxon>Bacteria</taxon>
        <taxon>Pseudomonadati</taxon>
        <taxon>Bacteroidota</taxon>
        <taxon>Flavobacteriia</taxon>
        <taxon>Flavobacteriales</taxon>
        <taxon>Flavobacteriaceae</taxon>
        <taxon>Mesonia</taxon>
    </lineage>
</organism>
<gene>
    <name evidence="2" type="ORF">GGR32_001992</name>
</gene>
<evidence type="ECO:0000256" key="1">
    <source>
        <dbReference type="SAM" id="Phobius"/>
    </source>
</evidence>
<name>A0A840EVX4_9FLAO</name>
<dbReference type="EMBL" id="JACIFO010000008">
    <property type="protein sequence ID" value="MBB4119686.1"/>
    <property type="molecule type" value="Genomic_DNA"/>
</dbReference>
<feature type="transmembrane region" description="Helical" evidence="1">
    <location>
        <begin position="132"/>
        <end position="155"/>
    </location>
</feature>
<dbReference type="AlphaFoldDB" id="A0A840EVX4"/>
<dbReference type="Pfam" id="PF13858">
    <property type="entry name" value="DUF4199"/>
    <property type="match status" value="1"/>
</dbReference>
<keyword evidence="1" id="KW-1133">Transmembrane helix</keyword>
<evidence type="ECO:0008006" key="4">
    <source>
        <dbReference type="Google" id="ProtNLM"/>
    </source>
</evidence>
<proteinExistence type="predicted"/>
<keyword evidence="3" id="KW-1185">Reference proteome</keyword>
<sequence length="160" mass="18499">MKNFKTEIKWAVIFSVFTLLWMYAEKMLGLHDIYIEKHALYTNLIAIPYVIIFYLAIKEKRDYFFKKNMNWKQGVISGGILSVIIALISPAVQYLTAEVITPEYFSNAIEYAVEHKKMNPKTAESFFNLRFYMIQAVFGSLTMGIVTAAIVSLFLRTKKA</sequence>
<comment type="caution">
    <text evidence="2">The sequence shown here is derived from an EMBL/GenBank/DDBJ whole genome shotgun (WGS) entry which is preliminary data.</text>
</comment>
<feature type="transmembrane region" description="Helical" evidence="1">
    <location>
        <begin position="39"/>
        <end position="57"/>
    </location>
</feature>
<keyword evidence="1" id="KW-0472">Membrane</keyword>
<dbReference type="RefSeq" id="WP_183478035.1">
    <property type="nucleotide sequence ID" value="NZ_JACIFO010000008.1"/>
</dbReference>
<dbReference type="InterPro" id="IPR025250">
    <property type="entry name" value="DUF4199"/>
</dbReference>
<feature type="transmembrane region" description="Helical" evidence="1">
    <location>
        <begin position="78"/>
        <end position="96"/>
    </location>
</feature>
<dbReference type="Proteomes" id="UP000553034">
    <property type="component" value="Unassembled WGS sequence"/>
</dbReference>
<evidence type="ECO:0000313" key="2">
    <source>
        <dbReference type="EMBL" id="MBB4119686.1"/>
    </source>
</evidence>
<accession>A0A840EVX4</accession>
<protein>
    <recommendedName>
        <fullName evidence="4">DUF4199 domain-containing protein</fullName>
    </recommendedName>
</protein>